<feature type="domain" description="4Fe-4S ferredoxin-type" evidence="5">
    <location>
        <begin position="353"/>
        <end position="381"/>
    </location>
</feature>
<accession>A0A1G7WIK1</accession>
<dbReference type="RefSeq" id="WP_218119480.1">
    <property type="nucleotide sequence ID" value="NZ_FNCV01000002.1"/>
</dbReference>
<feature type="compositionally biased region" description="Polar residues" evidence="4">
    <location>
        <begin position="394"/>
        <end position="406"/>
    </location>
</feature>
<evidence type="ECO:0000256" key="2">
    <source>
        <dbReference type="ARBA" id="ARBA00023004"/>
    </source>
</evidence>
<feature type="domain" description="4Fe-4S ferredoxin-type" evidence="5">
    <location>
        <begin position="272"/>
        <end position="304"/>
    </location>
</feature>
<evidence type="ECO:0000256" key="3">
    <source>
        <dbReference type="ARBA" id="ARBA00023014"/>
    </source>
</evidence>
<dbReference type="AlphaFoldDB" id="A0A1G7WIK1"/>
<gene>
    <name evidence="6" type="ORF">SAMN05421742_102212</name>
</gene>
<evidence type="ECO:0000313" key="6">
    <source>
        <dbReference type="EMBL" id="SDG71783.1"/>
    </source>
</evidence>
<evidence type="ECO:0000259" key="5">
    <source>
        <dbReference type="PROSITE" id="PS51379"/>
    </source>
</evidence>
<dbReference type="Pfam" id="PF17179">
    <property type="entry name" value="Fer4_22"/>
    <property type="match status" value="1"/>
</dbReference>
<feature type="region of interest" description="Disordered" evidence="4">
    <location>
        <begin position="387"/>
        <end position="406"/>
    </location>
</feature>
<evidence type="ECO:0000313" key="7">
    <source>
        <dbReference type="Proteomes" id="UP000217076"/>
    </source>
</evidence>
<reference evidence="7" key="1">
    <citation type="submission" date="2016-10" db="EMBL/GenBank/DDBJ databases">
        <authorList>
            <person name="Varghese N."/>
            <person name="Submissions S."/>
        </authorList>
    </citation>
    <scope>NUCLEOTIDE SEQUENCE [LARGE SCALE GENOMIC DNA]</scope>
    <source>
        <strain evidence="7">930I</strain>
    </source>
</reference>
<dbReference type="EMBL" id="FNCV01000002">
    <property type="protein sequence ID" value="SDG71783.1"/>
    <property type="molecule type" value="Genomic_DNA"/>
</dbReference>
<protein>
    <submittedName>
        <fullName evidence="6">4Fe-4S dicluster containing protein</fullName>
    </submittedName>
</protein>
<evidence type="ECO:0000256" key="1">
    <source>
        <dbReference type="ARBA" id="ARBA00022723"/>
    </source>
</evidence>
<keyword evidence="3" id="KW-0411">Iron-sulfur</keyword>
<evidence type="ECO:0000256" key="4">
    <source>
        <dbReference type="SAM" id="MobiDB-lite"/>
    </source>
</evidence>
<dbReference type="PROSITE" id="PS51379">
    <property type="entry name" value="4FE4S_FER_2"/>
    <property type="match status" value="2"/>
</dbReference>
<keyword evidence="2" id="KW-0408">Iron</keyword>
<organism evidence="6 7">
    <name type="scientific">Roseospirillum parvum</name>
    <dbReference type="NCBI Taxonomy" id="83401"/>
    <lineage>
        <taxon>Bacteria</taxon>
        <taxon>Pseudomonadati</taxon>
        <taxon>Pseudomonadota</taxon>
        <taxon>Alphaproteobacteria</taxon>
        <taxon>Rhodospirillales</taxon>
        <taxon>Rhodospirillaceae</taxon>
        <taxon>Roseospirillum</taxon>
    </lineage>
</organism>
<sequence>MSDPATPQSARAVMLDVPGLDALIAALAGAGFTVIGPRLREQAIVLEPIEGRADLPAGWRDVQSPGHYRLEERADGALFGFASPPHAWKRHLHPPEVRLMRARSTGSGFEVTDSAGDHAPPRLALLGVKPCDLAAIAAQDQVFGLTPDAPEASRPDPTYAGRRRAAFIVALDCGHAAATCFCDSMGTGPAVPADGGGADLVMSEIVEGGHRFLVRPASPAGARLLDSLPEGTGRPPEAADRAAAAAVPEATRAAQRRRLDPDHRRIVADNLDHPHWSRVGERCLACANCTMVCPTCFCATVEDSTDLTGDIAERWRRWDSCFTMDFSYIHGGSIRIETASRYRQWMSHKLSSWYEQFGRSGCTGCGRCIAWCPVGIDLTEETARLAGRAPAQNAAKQDSATPTGGE</sequence>
<dbReference type="STRING" id="83401.SAMN05421742_102212"/>
<name>A0A1G7WIK1_9PROT</name>
<dbReference type="PANTHER" id="PTHR40447">
    <property type="entry name" value="ANAEROBIC SULFITE REDUCTASE SUBUNIT A"/>
    <property type="match status" value="1"/>
</dbReference>
<keyword evidence="7" id="KW-1185">Reference proteome</keyword>
<dbReference type="InterPro" id="IPR017900">
    <property type="entry name" value="4Fe4S_Fe_S_CS"/>
</dbReference>
<dbReference type="GO" id="GO:0051536">
    <property type="term" value="F:iron-sulfur cluster binding"/>
    <property type="evidence" value="ECO:0007669"/>
    <property type="project" value="UniProtKB-KW"/>
</dbReference>
<proteinExistence type="predicted"/>
<keyword evidence="1" id="KW-0479">Metal-binding</keyword>
<dbReference type="Proteomes" id="UP000217076">
    <property type="component" value="Unassembled WGS sequence"/>
</dbReference>
<feature type="compositionally biased region" description="Low complexity" evidence="4">
    <location>
        <begin position="241"/>
        <end position="253"/>
    </location>
</feature>
<dbReference type="SUPFAM" id="SSF46548">
    <property type="entry name" value="alpha-helical ferredoxin"/>
    <property type="match status" value="1"/>
</dbReference>
<dbReference type="InterPro" id="IPR017896">
    <property type="entry name" value="4Fe4S_Fe-S-bd"/>
</dbReference>
<feature type="region of interest" description="Disordered" evidence="4">
    <location>
        <begin position="230"/>
        <end position="258"/>
    </location>
</feature>
<dbReference type="PANTHER" id="PTHR40447:SF1">
    <property type="entry name" value="ANAEROBIC SULFITE REDUCTASE SUBUNIT A"/>
    <property type="match status" value="1"/>
</dbReference>
<dbReference type="GO" id="GO:0046872">
    <property type="term" value="F:metal ion binding"/>
    <property type="evidence" value="ECO:0007669"/>
    <property type="project" value="UniProtKB-KW"/>
</dbReference>
<dbReference type="PROSITE" id="PS00198">
    <property type="entry name" value="4FE4S_FER_1"/>
    <property type="match status" value="2"/>
</dbReference>